<keyword evidence="3" id="KW-1185">Reference proteome</keyword>
<dbReference type="AlphaFoldDB" id="U6KHQ0"/>
<feature type="region of interest" description="Disordered" evidence="1">
    <location>
        <begin position="121"/>
        <end position="158"/>
    </location>
</feature>
<accession>U6KHQ0</accession>
<evidence type="ECO:0000313" key="3">
    <source>
        <dbReference type="Proteomes" id="UP000030744"/>
    </source>
</evidence>
<reference evidence="2" key="2">
    <citation type="submission" date="2013-10" db="EMBL/GenBank/DDBJ databases">
        <authorList>
            <person name="Aslett M."/>
        </authorList>
    </citation>
    <scope>NUCLEOTIDE SEQUENCE [LARGE SCALE GENOMIC DNA]</scope>
    <source>
        <strain evidence="2">Houghton</strain>
    </source>
</reference>
<evidence type="ECO:0000256" key="1">
    <source>
        <dbReference type="SAM" id="MobiDB-lite"/>
    </source>
</evidence>
<dbReference type="GeneID" id="60403955"/>
<proteinExistence type="predicted"/>
<protein>
    <submittedName>
        <fullName evidence="2">Uncharacterized protein</fullName>
    </submittedName>
</protein>
<gene>
    <name evidence="2" type="ORF">EMH_0033490</name>
</gene>
<feature type="compositionally biased region" description="Basic and acidic residues" evidence="1">
    <location>
        <begin position="143"/>
        <end position="158"/>
    </location>
</feature>
<dbReference type="VEuPathDB" id="ToxoDB:EMH_0033490"/>
<evidence type="ECO:0000313" key="2">
    <source>
        <dbReference type="EMBL" id="CDJ35797.1"/>
    </source>
</evidence>
<organism evidence="2 3">
    <name type="scientific">Eimeria mitis</name>
    <dbReference type="NCBI Taxonomy" id="44415"/>
    <lineage>
        <taxon>Eukaryota</taxon>
        <taxon>Sar</taxon>
        <taxon>Alveolata</taxon>
        <taxon>Apicomplexa</taxon>
        <taxon>Conoidasida</taxon>
        <taxon>Coccidia</taxon>
        <taxon>Eucoccidiorida</taxon>
        <taxon>Eimeriorina</taxon>
        <taxon>Eimeriidae</taxon>
        <taxon>Eimeria</taxon>
    </lineage>
</organism>
<dbReference type="RefSeq" id="XP_037878086.1">
    <property type="nucleotide sequence ID" value="XM_038022232.1"/>
</dbReference>
<feature type="compositionally biased region" description="Polar residues" evidence="1">
    <location>
        <begin position="133"/>
        <end position="142"/>
    </location>
</feature>
<dbReference type="OrthoDB" id="350847at2759"/>
<dbReference type="EMBL" id="HG733179">
    <property type="protein sequence ID" value="CDJ35797.1"/>
    <property type="molecule type" value="Genomic_DNA"/>
</dbReference>
<dbReference type="Proteomes" id="UP000030744">
    <property type="component" value="Unassembled WGS sequence"/>
</dbReference>
<reference evidence="2" key="1">
    <citation type="submission" date="2013-10" db="EMBL/GenBank/DDBJ databases">
        <title>Genomic analysis of the causative agents of coccidiosis in chickens.</title>
        <authorList>
            <person name="Reid A.J."/>
            <person name="Blake D."/>
            <person name="Billington K."/>
            <person name="Browne H."/>
            <person name="Dunn M."/>
            <person name="Hung S."/>
            <person name="Kawahara F."/>
            <person name="Miranda-Saavedra D."/>
            <person name="Mourier T."/>
            <person name="Nagra H."/>
            <person name="Otto T.D."/>
            <person name="Rawlings N."/>
            <person name="Sanchez A."/>
            <person name="Sanders M."/>
            <person name="Subramaniam C."/>
            <person name="Tay Y."/>
            <person name="Dear P."/>
            <person name="Doerig C."/>
            <person name="Gruber A."/>
            <person name="Parkinson J."/>
            <person name="Shirley M."/>
            <person name="Wan K.L."/>
            <person name="Berriman M."/>
            <person name="Tomley F."/>
            <person name="Pain A."/>
        </authorList>
    </citation>
    <scope>NUCLEOTIDE SEQUENCE [LARGE SCALE GENOMIC DNA]</scope>
    <source>
        <strain evidence="2">Houghton</strain>
    </source>
</reference>
<name>U6KHQ0_9EIME</name>
<sequence length="158" mass="18697">MQRFGTTTVVMTIPKLKEIEYNGNFEEVVERLSSVLTEGEEQPEETLKELFLPRFPYEIVKRVLKHEIASWVEIQEQMLAERALVANRAATWYEYTTGTFRREVEGRGELIRQGWVRNSKQDKRQTHIKGWKSEQTMQQTKKGGTERQRGTQYQRDTK</sequence>